<dbReference type="Pfam" id="PF05569">
    <property type="entry name" value="Peptidase_M56"/>
    <property type="match status" value="1"/>
</dbReference>
<feature type="domain" description="Peptidase M56" evidence="3">
    <location>
        <begin position="18"/>
        <end position="331"/>
    </location>
</feature>
<feature type="compositionally biased region" description="Basic and acidic residues" evidence="1">
    <location>
        <begin position="381"/>
        <end position="426"/>
    </location>
</feature>
<feature type="transmembrane region" description="Helical" evidence="2">
    <location>
        <begin position="339"/>
        <end position="358"/>
    </location>
</feature>
<dbReference type="AlphaFoldDB" id="A0A3D9USP5"/>
<organism evidence="4 5">
    <name type="scientific">Bacillus mycoides</name>
    <dbReference type="NCBI Taxonomy" id="1405"/>
    <lineage>
        <taxon>Bacteria</taxon>
        <taxon>Bacillati</taxon>
        <taxon>Bacillota</taxon>
        <taxon>Bacilli</taxon>
        <taxon>Bacillales</taxon>
        <taxon>Bacillaceae</taxon>
        <taxon>Bacillus</taxon>
        <taxon>Bacillus cereus group</taxon>
    </lineage>
</organism>
<dbReference type="InterPro" id="IPR008756">
    <property type="entry name" value="Peptidase_M56"/>
</dbReference>
<name>A0A3D9USP5_BACMY</name>
<feature type="transmembrane region" description="Helical" evidence="2">
    <location>
        <begin position="16"/>
        <end position="34"/>
    </location>
</feature>
<sequence length="525" mass="60316">MLYAFWNIYLPVTFEWIIDTSVMASILIILLLCLKVVLRNRLTARWHYLIWFILMIRLISPWSPDSSYSIYSLLSKEIKPIHSVLLKNPEGVEGVNSTVNTTSDFTVHNSQESNTNVTDDTNHGPKYETSPISVYETISYIWLLGILCCILVTLVVNKKLSLYIRKQPLITDKRIIDIFNSCKHEMKIKKNIPLIFAGKLPSPTLVGIRKPCILLTEKHIDTLNDNQLRFIFYHELSHYKRKDVGINLIMHHLVILHWFNPIIWYASKCIREDQEIACDALALTYVNSEDNLEYGHTIIALLEQRTNCYPIPTVANLSRNKHNLKRRIVMIKKFNKKSYRLSALGIVCVIGVSTFALMNAKAEESSSKKAESQIIKSGEQSTEKQLVKNKEGNQSEQKKTEQGNESEKNISLEQSDVVRGDNTGERNELIRHQEGRTDMKKGIPVTLKLTEKQRQSLIDRGFPKEQTAEEFKSTNLVLVSLVKSVVNEEGIAVRPPHVGEVDVIPAEEYETKYGKTYYVYFQAWK</sequence>
<protein>
    <submittedName>
        <fullName evidence="4">Bla regulator protein BlaR1</fullName>
    </submittedName>
</protein>
<dbReference type="Gene3D" id="3.30.2010.10">
    <property type="entry name" value="Metalloproteases ('zincins'), catalytic domain"/>
    <property type="match status" value="1"/>
</dbReference>
<reference evidence="4 5" key="1">
    <citation type="submission" date="2018-08" db="EMBL/GenBank/DDBJ databases">
        <title>Freshwater and sediment microbial communities from various areas in North America, analyzing microbe dynamics in response to fracking.</title>
        <authorList>
            <person name="Lamendella R."/>
        </authorList>
    </citation>
    <scope>NUCLEOTIDE SEQUENCE [LARGE SCALE GENOMIC DNA]</scope>
    <source>
        <strain evidence="4 5">DB-1</strain>
    </source>
</reference>
<feature type="region of interest" description="Disordered" evidence="1">
    <location>
        <begin position="366"/>
        <end position="426"/>
    </location>
</feature>
<dbReference type="PANTHER" id="PTHR34978:SF3">
    <property type="entry name" value="SLR0241 PROTEIN"/>
    <property type="match status" value="1"/>
</dbReference>
<keyword evidence="2" id="KW-0472">Membrane</keyword>
<dbReference type="Proteomes" id="UP000256530">
    <property type="component" value="Unassembled WGS sequence"/>
</dbReference>
<proteinExistence type="predicted"/>
<gene>
    <name evidence="4" type="ORF">DET55_12134</name>
</gene>
<evidence type="ECO:0000259" key="3">
    <source>
        <dbReference type="Pfam" id="PF05569"/>
    </source>
</evidence>
<dbReference type="PANTHER" id="PTHR34978">
    <property type="entry name" value="POSSIBLE SENSOR-TRANSDUCER PROTEIN BLAR"/>
    <property type="match status" value="1"/>
</dbReference>
<comment type="caution">
    <text evidence="4">The sequence shown here is derived from an EMBL/GenBank/DDBJ whole genome shotgun (WGS) entry which is preliminary data.</text>
</comment>
<dbReference type="CDD" id="cd07341">
    <property type="entry name" value="M56_BlaR1_MecR1_like"/>
    <property type="match status" value="1"/>
</dbReference>
<keyword evidence="2" id="KW-1133">Transmembrane helix</keyword>
<feature type="transmembrane region" description="Helical" evidence="2">
    <location>
        <begin position="137"/>
        <end position="156"/>
    </location>
</feature>
<keyword evidence="2" id="KW-0812">Transmembrane</keyword>
<evidence type="ECO:0000256" key="1">
    <source>
        <dbReference type="SAM" id="MobiDB-lite"/>
    </source>
</evidence>
<evidence type="ECO:0000313" key="4">
    <source>
        <dbReference type="EMBL" id="REF29014.1"/>
    </source>
</evidence>
<dbReference type="InterPro" id="IPR052173">
    <property type="entry name" value="Beta-lactam_resp_regulator"/>
</dbReference>
<feature type="transmembrane region" description="Helical" evidence="2">
    <location>
        <begin position="46"/>
        <end position="63"/>
    </location>
</feature>
<evidence type="ECO:0000313" key="5">
    <source>
        <dbReference type="Proteomes" id="UP000256530"/>
    </source>
</evidence>
<dbReference type="RefSeq" id="WP_113937263.1">
    <property type="nucleotide sequence ID" value="NZ_JBNNVF010000012.1"/>
</dbReference>
<accession>A0A3D9USP5</accession>
<dbReference type="EMBL" id="QTTY01000021">
    <property type="protein sequence ID" value="REF29014.1"/>
    <property type="molecule type" value="Genomic_DNA"/>
</dbReference>
<evidence type="ECO:0000256" key="2">
    <source>
        <dbReference type="SAM" id="Phobius"/>
    </source>
</evidence>